<dbReference type="PROSITE" id="PS51387">
    <property type="entry name" value="FAD_PCMH"/>
    <property type="match status" value="1"/>
</dbReference>
<evidence type="ECO:0000313" key="9">
    <source>
        <dbReference type="EMBL" id="PNR32657.1"/>
    </source>
</evidence>
<evidence type="ECO:0000313" key="10">
    <source>
        <dbReference type="EnsemblPlants" id="Pp3c20_2380V3.1"/>
    </source>
</evidence>
<dbReference type="GO" id="GO:0016491">
    <property type="term" value="F:oxidoreductase activity"/>
    <property type="evidence" value="ECO:0000318"/>
    <property type="project" value="GO_Central"/>
</dbReference>
<keyword evidence="11" id="KW-1185">Reference proteome</keyword>
<feature type="domain" description="FAD-binding PCMH-type" evidence="8">
    <location>
        <begin position="69"/>
        <end position="250"/>
    </location>
</feature>
<dbReference type="PROSITE" id="PS51257">
    <property type="entry name" value="PROKAR_LIPOPROTEIN"/>
    <property type="match status" value="1"/>
</dbReference>
<evidence type="ECO:0000256" key="4">
    <source>
        <dbReference type="ARBA" id="ARBA00022630"/>
    </source>
</evidence>
<dbReference type="EnsemblPlants" id="Pp3c20_2380V3.1">
    <property type="protein sequence ID" value="Pp3c20_2380V3.1"/>
    <property type="gene ID" value="Pp3c20_2380"/>
</dbReference>
<dbReference type="Gene3D" id="3.40.462.10">
    <property type="entry name" value="FAD-linked oxidases, C-terminal domain"/>
    <property type="match status" value="1"/>
</dbReference>
<dbReference type="InterPro" id="IPR006094">
    <property type="entry name" value="Oxid_FAD_bind_N"/>
</dbReference>
<dbReference type="GeneID" id="112273101"/>
<dbReference type="InterPro" id="IPR016167">
    <property type="entry name" value="FAD-bd_PCMH_sub1"/>
</dbReference>
<gene>
    <name evidence="10" type="primary">LOC112273101</name>
    <name evidence="9" type="ORF">PHYPA_024599</name>
</gene>
<dbReference type="SUPFAM" id="SSF56176">
    <property type="entry name" value="FAD-binding/transporter-associated domain-like"/>
    <property type="match status" value="1"/>
</dbReference>
<evidence type="ECO:0000256" key="5">
    <source>
        <dbReference type="ARBA" id="ARBA00022827"/>
    </source>
</evidence>
<dbReference type="PANTHER" id="PTHR13878">
    <property type="entry name" value="GULONOLACTONE OXIDASE"/>
    <property type="match status" value="1"/>
</dbReference>
<comment type="similarity">
    <text evidence="2">Belongs to the oxygen-dependent FAD-linked oxidoreductase family.</text>
</comment>
<dbReference type="EC" id="1.5.99.12" evidence="3"/>
<sequence>MASRIWAHLIVALLGCILASCLRVCYSDSDSRRSPISPGDRKYLESLSLQGKLTFENTTASAKDWGQLRRVTAPAVVLHPTSVDDIATVVRSVARLESELTVAARGLGSSTGSQSQARNRIVVEMTSLNGIMVAPSGDSASNGVPFVEAMGGALWVDVLKASLEHRLAPRSWTDYLYLTVGGTLSNAGVSGQTFRHGPEVSNVLQLEVVTGKGEVVQCTPTENSELFFTVLGGLGQFGIITKARILLEKAPQRVRWMRALYTDFATFKRDQELLIGSAVTKSFDYVEGFVVVNNENVINGWGSVPFVRSEVSEAMIPSSAGPIMYCLEVTKAYSTADLQKLDDVVESMLAPLSFHRELLFKTDTTYFKFLDRVHELETQLRSRGLWEIPHPWLNIFVPASAIDRFDMLVFKRLVTHEFNGPILVYPVNKSQWDKRLSVAIPESPEEIFYIVAFLRNKLPDAHGGPSLSSMLEDNEKILRICEPLQCKQYLPHYQDRSRWKRHFGIKWETFVQNKQAFDPNVILSSSQNIFSRRRGSKFSIANIAHGQSQDE</sequence>
<reference evidence="9 11" key="1">
    <citation type="journal article" date="2008" name="Science">
        <title>The Physcomitrella genome reveals evolutionary insights into the conquest of land by plants.</title>
        <authorList>
            <person name="Rensing S."/>
            <person name="Lang D."/>
            <person name="Zimmer A."/>
            <person name="Terry A."/>
            <person name="Salamov A."/>
            <person name="Shapiro H."/>
            <person name="Nishiyama T."/>
            <person name="Perroud P.-F."/>
            <person name="Lindquist E."/>
            <person name="Kamisugi Y."/>
            <person name="Tanahashi T."/>
            <person name="Sakakibara K."/>
            <person name="Fujita T."/>
            <person name="Oishi K."/>
            <person name="Shin-I T."/>
            <person name="Kuroki Y."/>
            <person name="Toyoda A."/>
            <person name="Suzuki Y."/>
            <person name="Hashimoto A."/>
            <person name="Yamaguchi K."/>
            <person name="Sugano A."/>
            <person name="Kohara Y."/>
            <person name="Fujiyama A."/>
            <person name="Anterola A."/>
            <person name="Aoki S."/>
            <person name="Ashton N."/>
            <person name="Barbazuk W.B."/>
            <person name="Barker E."/>
            <person name="Bennetzen J."/>
            <person name="Bezanilla M."/>
            <person name="Blankenship R."/>
            <person name="Cho S.H."/>
            <person name="Dutcher S."/>
            <person name="Estelle M."/>
            <person name="Fawcett J.A."/>
            <person name="Gundlach H."/>
            <person name="Hanada K."/>
            <person name="Heyl A."/>
            <person name="Hicks K.A."/>
            <person name="Hugh J."/>
            <person name="Lohr M."/>
            <person name="Mayer K."/>
            <person name="Melkozernov A."/>
            <person name="Murata T."/>
            <person name="Nelson D."/>
            <person name="Pils B."/>
            <person name="Prigge M."/>
            <person name="Reiss B."/>
            <person name="Renner T."/>
            <person name="Rombauts S."/>
            <person name="Rushton P."/>
            <person name="Sanderfoot A."/>
            <person name="Schween G."/>
            <person name="Shiu S.-H."/>
            <person name="Stueber K."/>
            <person name="Theodoulou F.L."/>
            <person name="Tu H."/>
            <person name="Van de Peer Y."/>
            <person name="Verrier P.J."/>
            <person name="Waters E."/>
            <person name="Wood A."/>
            <person name="Yang L."/>
            <person name="Cove D."/>
            <person name="Cuming A."/>
            <person name="Hasebe M."/>
            <person name="Lucas S."/>
            <person name="Mishler D.B."/>
            <person name="Reski R."/>
            <person name="Grigoriev I."/>
            <person name="Quatrano R.S."/>
            <person name="Boore J.L."/>
        </authorList>
    </citation>
    <scope>NUCLEOTIDE SEQUENCE [LARGE SCALE GENOMIC DNA]</scope>
    <source>
        <strain evidence="10 11">cv. Gransden 2004</strain>
    </source>
</reference>
<evidence type="ECO:0000256" key="6">
    <source>
        <dbReference type="ARBA" id="ARBA00023002"/>
    </source>
</evidence>
<dbReference type="Proteomes" id="UP000006727">
    <property type="component" value="Chromosome 20"/>
</dbReference>
<dbReference type="InterPro" id="IPR015345">
    <property type="entry name" value="Cytokinin_DH_FAD/cytokin-bd"/>
</dbReference>
<keyword evidence="7" id="KW-0732">Signal</keyword>
<dbReference type="KEGG" id="ppp:112273101"/>
<evidence type="ECO:0000256" key="2">
    <source>
        <dbReference type="ARBA" id="ARBA00005466"/>
    </source>
</evidence>
<dbReference type="InterPro" id="IPR036318">
    <property type="entry name" value="FAD-bd_PCMH-like_sf"/>
</dbReference>
<dbReference type="GO" id="GO:0071949">
    <property type="term" value="F:FAD binding"/>
    <property type="evidence" value="ECO:0007669"/>
    <property type="project" value="InterPro"/>
</dbReference>
<dbReference type="InterPro" id="IPR016170">
    <property type="entry name" value="Cytok_DH_C_sf"/>
</dbReference>
<keyword evidence="5" id="KW-0274">FAD</keyword>
<evidence type="ECO:0000256" key="3">
    <source>
        <dbReference type="ARBA" id="ARBA00011928"/>
    </source>
</evidence>
<dbReference type="Pfam" id="PF01565">
    <property type="entry name" value="FAD_binding_4"/>
    <property type="match status" value="1"/>
</dbReference>
<dbReference type="RefSeq" id="XP_024357264.1">
    <property type="nucleotide sequence ID" value="XM_024501496.2"/>
</dbReference>
<dbReference type="Gramene" id="Pp3c20_2380V3.2">
    <property type="protein sequence ID" value="Pp3c20_2380V3.2"/>
    <property type="gene ID" value="Pp3c20_2380"/>
</dbReference>
<dbReference type="SUPFAM" id="SSF55103">
    <property type="entry name" value="FAD-linked oxidases, C-terminal domain"/>
    <property type="match status" value="1"/>
</dbReference>
<dbReference type="InterPro" id="IPR050432">
    <property type="entry name" value="FAD-linked_Oxidoreductases_BP"/>
</dbReference>
<organism evidence="9">
    <name type="scientific">Physcomitrium patens</name>
    <name type="common">Spreading-leaved earth moss</name>
    <name type="synonym">Physcomitrella patens</name>
    <dbReference type="NCBI Taxonomy" id="3218"/>
    <lineage>
        <taxon>Eukaryota</taxon>
        <taxon>Viridiplantae</taxon>
        <taxon>Streptophyta</taxon>
        <taxon>Embryophyta</taxon>
        <taxon>Bryophyta</taxon>
        <taxon>Bryophytina</taxon>
        <taxon>Bryopsida</taxon>
        <taxon>Funariidae</taxon>
        <taxon>Funariales</taxon>
        <taxon>Funariaceae</taxon>
        <taxon>Physcomitrium</taxon>
    </lineage>
</organism>
<protein>
    <recommendedName>
        <fullName evidence="3">cytokinin dehydrogenase</fullName>
        <ecNumber evidence="3">1.5.99.12</ecNumber>
    </recommendedName>
</protein>
<keyword evidence="6" id="KW-0560">Oxidoreductase</keyword>
<evidence type="ECO:0000259" key="8">
    <source>
        <dbReference type="PROSITE" id="PS51387"/>
    </source>
</evidence>
<dbReference type="AlphaFoldDB" id="A0A2K1ITQ2"/>
<comment type="cofactor">
    <cofactor evidence="1">
        <name>FAD</name>
        <dbReference type="ChEBI" id="CHEBI:57692"/>
    </cofactor>
</comment>
<dbReference type="GO" id="GO:0009690">
    <property type="term" value="P:cytokinin metabolic process"/>
    <property type="evidence" value="ECO:0007669"/>
    <property type="project" value="InterPro"/>
</dbReference>
<keyword evidence="4" id="KW-0285">Flavoprotein</keyword>
<name>A0A2K1ITQ2_PHYPA</name>
<evidence type="ECO:0000256" key="1">
    <source>
        <dbReference type="ARBA" id="ARBA00001974"/>
    </source>
</evidence>
<dbReference type="InterPro" id="IPR016169">
    <property type="entry name" value="FAD-bd_PCMH_sub2"/>
</dbReference>
<dbReference type="PANTHER" id="PTHR13878:SF53">
    <property type="entry name" value="CYTOKININ DEHYDROGENASE 6"/>
    <property type="match status" value="1"/>
</dbReference>
<dbReference type="OMA" id="TTIKHIW"/>
<dbReference type="InterPro" id="IPR016166">
    <property type="entry name" value="FAD-bd_PCMH"/>
</dbReference>
<dbReference type="EnsemblPlants" id="Pp3c20_2380V3.2">
    <property type="protein sequence ID" value="Pp3c20_2380V3.2"/>
    <property type="gene ID" value="Pp3c20_2380"/>
</dbReference>
<dbReference type="Pfam" id="PF09265">
    <property type="entry name" value="Cytokin-bind"/>
    <property type="match status" value="1"/>
</dbReference>
<dbReference type="Gene3D" id="3.30.465.10">
    <property type="match status" value="1"/>
</dbReference>
<proteinExistence type="inferred from homology"/>
<reference evidence="9 11" key="2">
    <citation type="journal article" date="2018" name="Plant J.">
        <title>The Physcomitrella patens chromosome-scale assembly reveals moss genome structure and evolution.</title>
        <authorList>
            <person name="Lang D."/>
            <person name="Ullrich K.K."/>
            <person name="Murat F."/>
            <person name="Fuchs J."/>
            <person name="Jenkins J."/>
            <person name="Haas F.B."/>
            <person name="Piednoel M."/>
            <person name="Gundlach H."/>
            <person name="Van Bel M."/>
            <person name="Meyberg R."/>
            <person name="Vives C."/>
            <person name="Morata J."/>
            <person name="Symeonidi A."/>
            <person name="Hiss M."/>
            <person name="Muchero W."/>
            <person name="Kamisugi Y."/>
            <person name="Saleh O."/>
            <person name="Blanc G."/>
            <person name="Decker E.L."/>
            <person name="van Gessel N."/>
            <person name="Grimwood J."/>
            <person name="Hayes R.D."/>
            <person name="Graham S.W."/>
            <person name="Gunter L.E."/>
            <person name="McDaniel S.F."/>
            <person name="Hoernstein S.N.W."/>
            <person name="Larsson A."/>
            <person name="Li F.W."/>
            <person name="Perroud P.F."/>
            <person name="Phillips J."/>
            <person name="Ranjan P."/>
            <person name="Rokshar D.S."/>
            <person name="Rothfels C.J."/>
            <person name="Schneider L."/>
            <person name="Shu S."/>
            <person name="Stevenson D.W."/>
            <person name="Thummler F."/>
            <person name="Tillich M."/>
            <person name="Villarreal Aguilar J.C."/>
            <person name="Widiez T."/>
            <person name="Wong G.K."/>
            <person name="Wymore A."/>
            <person name="Zhang Y."/>
            <person name="Zimmer A.D."/>
            <person name="Quatrano R.S."/>
            <person name="Mayer K.F.X."/>
            <person name="Goodstein D."/>
            <person name="Casacuberta J.M."/>
            <person name="Vandepoele K."/>
            <person name="Reski R."/>
            <person name="Cuming A.C."/>
            <person name="Tuskan G.A."/>
            <person name="Maumus F."/>
            <person name="Salse J."/>
            <person name="Schmutz J."/>
            <person name="Rensing S.A."/>
        </authorList>
    </citation>
    <scope>NUCLEOTIDE SEQUENCE [LARGE SCALE GENOMIC DNA]</scope>
    <source>
        <strain evidence="10 11">cv. Gransden 2004</strain>
    </source>
</reference>
<dbReference type="GO" id="GO:0019139">
    <property type="term" value="F:cytokinin dehydrogenase activity"/>
    <property type="evidence" value="ECO:0007669"/>
    <property type="project" value="UniProtKB-EC"/>
</dbReference>
<evidence type="ECO:0000313" key="11">
    <source>
        <dbReference type="Proteomes" id="UP000006727"/>
    </source>
</evidence>
<dbReference type="EMBL" id="ABEU02000020">
    <property type="protein sequence ID" value="PNR32657.1"/>
    <property type="molecule type" value="Genomic_DNA"/>
</dbReference>
<feature type="signal peptide" evidence="7">
    <location>
        <begin position="1"/>
        <end position="27"/>
    </location>
</feature>
<reference evidence="10" key="3">
    <citation type="submission" date="2020-12" db="UniProtKB">
        <authorList>
            <consortium name="EnsemblPlants"/>
        </authorList>
    </citation>
    <scope>IDENTIFICATION</scope>
</reference>
<dbReference type="STRING" id="3218.A0A2K1ITQ2"/>
<feature type="chain" id="PRO_5043158002" description="cytokinin dehydrogenase" evidence="7">
    <location>
        <begin position="28"/>
        <end position="551"/>
    </location>
</feature>
<dbReference type="PaxDb" id="3218-PP1S152_115V6.1"/>
<dbReference type="InterPro" id="IPR016164">
    <property type="entry name" value="FAD-linked_Oxase-like_C"/>
</dbReference>
<dbReference type="Gramene" id="Pp3c20_2380V3.1">
    <property type="protein sequence ID" value="Pp3c20_2380V3.1"/>
    <property type="gene ID" value="Pp3c20_2380"/>
</dbReference>
<dbReference type="OrthoDB" id="415825at2759"/>
<dbReference type="Gene3D" id="3.30.43.10">
    <property type="entry name" value="Uridine Diphospho-n-acetylenolpyruvylglucosamine Reductase, domain 2"/>
    <property type="match status" value="1"/>
</dbReference>
<accession>A0A2K1ITQ2</accession>
<evidence type="ECO:0000256" key="7">
    <source>
        <dbReference type="SAM" id="SignalP"/>
    </source>
</evidence>